<keyword evidence="4" id="KW-1185">Reference proteome</keyword>
<dbReference type="OrthoDB" id="40154at2759"/>
<dbReference type="GO" id="GO:0006508">
    <property type="term" value="P:proteolysis"/>
    <property type="evidence" value="ECO:0007669"/>
    <property type="project" value="InterPro"/>
</dbReference>
<proteinExistence type="predicted"/>
<dbReference type="AlphaFoldDB" id="A0A9N8EY27"/>
<accession>A0A9N8EY27</accession>
<feature type="transmembrane region" description="Helical" evidence="1">
    <location>
        <begin position="203"/>
        <end position="222"/>
    </location>
</feature>
<organism evidence="3 4">
    <name type="scientific">Seminavis robusta</name>
    <dbReference type="NCBI Taxonomy" id="568900"/>
    <lineage>
        <taxon>Eukaryota</taxon>
        <taxon>Sar</taxon>
        <taxon>Stramenopiles</taxon>
        <taxon>Ochrophyta</taxon>
        <taxon>Bacillariophyta</taxon>
        <taxon>Bacillariophyceae</taxon>
        <taxon>Bacillariophycidae</taxon>
        <taxon>Naviculales</taxon>
        <taxon>Naviculaceae</taxon>
        <taxon>Seminavis</taxon>
    </lineage>
</organism>
<gene>
    <name evidence="3" type="ORF">SEMRO_2039_G312170.1</name>
</gene>
<dbReference type="GO" id="GO:0005524">
    <property type="term" value="F:ATP binding"/>
    <property type="evidence" value="ECO:0007669"/>
    <property type="project" value="InterPro"/>
</dbReference>
<keyword evidence="2" id="KW-0732">Signal</keyword>
<keyword evidence="1" id="KW-0812">Transmembrane</keyword>
<evidence type="ECO:0000256" key="2">
    <source>
        <dbReference type="SAM" id="SignalP"/>
    </source>
</evidence>
<keyword evidence="1" id="KW-0472">Membrane</keyword>
<dbReference type="GO" id="GO:0004222">
    <property type="term" value="F:metalloendopeptidase activity"/>
    <property type="evidence" value="ECO:0007669"/>
    <property type="project" value="InterPro"/>
</dbReference>
<dbReference type="Proteomes" id="UP001153069">
    <property type="component" value="Unassembled WGS sequence"/>
</dbReference>
<feature type="transmembrane region" description="Helical" evidence="1">
    <location>
        <begin position="173"/>
        <end position="191"/>
    </location>
</feature>
<feature type="chain" id="PRO_5040337559" evidence="2">
    <location>
        <begin position="28"/>
        <end position="567"/>
    </location>
</feature>
<dbReference type="EMBL" id="CAICTM010002037">
    <property type="protein sequence ID" value="CAB9527656.1"/>
    <property type="molecule type" value="Genomic_DNA"/>
</dbReference>
<evidence type="ECO:0000313" key="4">
    <source>
        <dbReference type="Proteomes" id="UP001153069"/>
    </source>
</evidence>
<comment type="caution">
    <text evidence="3">The sequence shown here is derived from an EMBL/GenBank/DDBJ whole genome shotgun (WGS) entry which is preliminary data.</text>
</comment>
<dbReference type="Gene3D" id="1.20.58.760">
    <property type="entry name" value="Peptidase M41"/>
    <property type="match status" value="1"/>
</dbReference>
<evidence type="ECO:0000313" key="3">
    <source>
        <dbReference type="EMBL" id="CAB9527656.1"/>
    </source>
</evidence>
<evidence type="ECO:0000256" key="1">
    <source>
        <dbReference type="SAM" id="Phobius"/>
    </source>
</evidence>
<protein>
    <submittedName>
        <fullName evidence="3">Stress regulated protein</fullName>
    </submittedName>
</protein>
<feature type="signal peptide" evidence="2">
    <location>
        <begin position="1"/>
        <end position="27"/>
    </location>
</feature>
<dbReference type="GO" id="GO:0004176">
    <property type="term" value="F:ATP-dependent peptidase activity"/>
    <property type="evidence" value="ECO:0007669"/>
    <property type="project" value="InterPro"/>
</dbReference>
<reference evidence="3" key="1">
    <citation type="submission" date="2020-06" db="EMBL/GenBank/DDBJ databases">
        <authorList>
            <consortium name="Plant Systems Biology data submission"/>
        </authorList>
    </citation>
    <scope>NUCLEOTIDE SEQUENCE</scope>
    <source>
        <strain evidence="3">D6</strain>
    </source>
</reference>
<dbReference type="InterPro" id="IPR037219">
    <property type="entry name" value="Peptidase_M41-like"/>
</dbReference>
<sequence>MARLPLLYSVLLLQCICICLLLPSAAAFFTTSSNAPIGHLFSAPSAALGSTRIPTIRRPSVALQVSSKTTTTEEKTTTVSRSDQDLQLLQKDLERSLANVQSGTTARRVLEQALLNDNNNKNAVLYQSIVIPPDSSSKGLSDGDLAIRTRIRNTKYSIFDVIDLNGNRDADRASLAVLGTMVASTLSALVANQNLPGPEILRFIVVWLFSFAPLALVGYGIATPDKLQAALVNVQRLVFPNYRQRMVQHEAGHALMGHLLGFPIQTYQANAVKNAVAFYPLNDPTRGIDRAQQLGFDKTTNTPEQQDSFVMESNNDAAFFSSEGRGKDSMEQQSVFRKEQLRKTNYTAFLQIDTTSVEMDATQSWPYRTLDDATLDKLAVISVAGVCAEILAFGNAEGGLADFNQLRQLLVANAEEEMTQRDVDNRIRFALGYTMSQLRGHLAALDALAAVMERDGSIAECVMAMESCASNPSGNDGILEDYESRRKREQFEASSANNNPLVRILEPLFLGEIKTANVQEDRLVEGKGGGYRKQAEPLITGDDPLYLALGAATVFLLWASSGGLSLH</sequence>
<dbReference type="PANTHER" id="PTHR33471">
    <property type="entry name" value="ATP-DEPENDENT ZINC METALLOPROTEASE-RELATED"/>
    <property type="match status" value="1"/>
</dbReference>
<name>A0A9N8EY27_9STRA</name>
<dbReference type="PANTHER" id="PTHR33471:SF1">
    <property type="entry name" value="OS01G0382700 PROTEIN"/>
    <property type="match status" value="1"/>
</dbReference>
<keyword evidence="1" id="KW-1133">Transmembrane helix</keyword>